<evidence type="ECO:0000313" key="2">
    <source>
        <dbReference type="EMBL" id="ERM02495.1"/>
    </source>
</evidence>
<evidence type="ECO:0000256" key="1">
    <source>
        <dbReference type="SAM" id="MobiDB-lite"/>
    </source>
</evidence>
<protein>
    <submittedName>
        <fullName evidence="2">Uncharacterized protein</fullName>
    </submittedName>
</protein>
<evidence type="ECO:0000313" key="3">
    <source>
        <dbReference type="Proteomes" id="UP000016842"/>
    </source>
</evidence>
<dbReference type="AlphaFoldDB" id="U4V934"/>
<accession>U4V934</accession>
<feature type="region of interest" description="Disordered" evidence="1">
    <location>
        <begin position="1"/>
        <end position="46"/>
    </location>
</feature>
<organism evidence="2 3">
    <name type="scientific">Brucella intermedia 229E</name>
    <dbReference type="NCBI Taxonomy" id="1337887"/>
    <lineage>
        <taxon>Bacteria</taxon>
        <taxon>Pseudomonadati</taxon>
        <taxon>Pseudomonadota</taxon>
        <taxon>Alphaproteobacteria</taxon>
        <taxon>Hyphomicrobiales</taxon>
        <taxon>Brucellaceae</taxon>
        <taxon>Brucella/Ochrobactrum group</taxon>
        <taxon>Brucella</taxon>
    </lineage>
</organism>
<proteinExistence type="predicted"/>
<name>U4V934_9HYPH</name>
<gene>
    <name evidence="2" type="ORF">Q644_16285</name>
</gene>
<sequence>MGGVRGFANERRTPYGCTKNVPDRKPSVMHPEIGSDFQAHADMEGE</sequence>
<dbReference type="EMBL" id="ASXJ01000082">
    <property type="protein sequence ID" value="ERM02495.1"/>
    <property type="molecule type" value="Genomic_DNA"/>
</dbReference>
<dbReference type="Proteomes" id="UP000016842">
    <property type="component" value="Unassembled WGS sequence"/>
</dbReference>
<reference evidence="2 3" key="1">
    <citation type="journal article" date="2014" name="FEMS Microbiol. Lett.">
        <title>Genome sequencing analysis reveals virulence-related gene content of Ochrobactrum intermedium strain 229E, a urease-positive strain isolated from the human gastric niche.</title>
        <authorList>
            <person name="Kulkarni G.J."/>
            <person name="Shetty S."/>
            <person name="Dharne M.S."/>
            <person name="Shouche Y.S."/>
        </authorList>
    </citation>
    <scope>NUCLEOTIDE SEQUENCE [LARGE SCALE GENOMIC DNA]</scope>
    <source>
        <strain evidence="2 3">229E</strain>
    </source>
</reference>
<comment type="caution">
    <text evidence="2">The sequence shown here is derived from an EMBL/GenBank/DDBJ whole genome shotgun (WGS) entry which is preliminary data.</text>
</comment>